<evidence type="ECO:0000313" key="2">
    <source>
        <dbReference type="Proteomes" id="UP001597221"/>
    </source>
</evidence>
<proteinExistence type="predicted"/>
<evidence type="ECO:0000313" key="1">
    <source>
        <dbReference type="EMBL" id="MFD1608246.1"/>
    </source>
</evidence>
<comment type="caution">
    <text evidence="1">The sequence shown here is derived from an EMBL/GenBank/DDBJ whole genome shotgun (WGS) entry which is preliminary data.</text>
</comment>
<reference evidence="2" key="1">
    <citation type="journal article" date="2019" name="Int. J. Syst. Evol. Microbiol.">
        <title>The Global Catalogue of Microorganisms (GCM) 10K type strain sequencing project: providing services to taxonomists for standard genome sequencing and annotation.</title>
        <authorList>
            <consortium name="The Broad Institute Genomics Platform"/>
            <consortium name="The Broad Institute Genome Sequencing Center for Infectious Disease"/>
            <person name="Wu L."/>
            <person name="Ma J."/>
        </authorList>
    </citation>
    <scope>NUCLEOTIDE SEQUENCE [LARGE SCALE GENOMIC DNA]</scope>
    <source>
        <strain evidence="2">CGMCC 1.12376</strain>
    </source>
</reference>
<sequence length="61" mass="7362">MTKNEEIISIINDFQPKIKKSLRETSFQDREDLEQEINTKIIEKLNTVKFRESPSFWSFLK</sequence>
<keyword evidence="2" id="KW-1185">Reference proteome</keyword>
<evidence type="ECO:0008006" key="3">
    <source>
        <dbReference type="Google" id="ProtNLM"/>
    </source>
</evidence>
<dbReference type="EMBL" id="JBHUDE010000048">
    <property type="protein sequence ID" value="MFD1608246.1"/>
    <property type="molecule type" value="Genomic_DNA"/>
</dbReference>
<protein>
    <recommendedName>
        <fullName evidence="3">Helix-turn-helix conjugative transposon-like domain-containing protein</fullName>
    </recommendedName>
</protein>
<accession>A0ABW4HRS8</accession>
<organism evidence="1 2">
    <name type="scientific">Oceanobacillus luteolus</name>
    <dbReference type="NCBI Taxonomy" id="1274358"/>
    <lineage>
        <taxon>Bacteria</taxon>
        <taxon>Bacillati</taxon>
        <taxon>Bacillota</taxon>
        <taxon>Bacilli</taxon>
        <taxon>Bacillales</taxon>
        <taxon>Bacillaceae</taxon>
        <taxon>Oceanobacillus</taxon>
    </lineage>
</organism>
<dbReference type="RefSeq" id="WP_251513995.1">
    <property type="nucleotide sequence ID" value="NZ_JAMBON010000013.1"/>
</dbReference>
<gene>
    <name evidence="1" type="ORF">ACFSBH_11315</name>
</gene>
<dbReference type="Proteomes" id="UP001597221">
    <property type="component" value="Unassembled WGS sequence"/>
</dbReference>
<name>A0ABW4HRS8_9BACI</name>